<evidence type="ECO:0000313" key="1">
    <source>
        <dbReference type="EMBL" id="PXA04494.1"/>
    </source>
</evidence>
<reference evidence="1 2" key="1">
    <citation type="submission" date="2018-05" db="EMBL/GenBank/DDBJ databases">
        <title>Coraliomargarita sinensis sp. nov., isolated from a marine solar saltern.</title>
        <authorList>
            <person name="Zhou L.Y."/>
        </authorList>
    </citation>
    <scope>NUCLEOTIDE SEQUENCE [LARGE SCALE GENOMIC DNA]</scope>
    <source>
        <strain evidence="1 2">WN38</strain>
    </source>
</reference>
<dbReference type="InParanoid" id="A0A317ZFV6"/>
<dbReference type="AlphaFoldDB" id="A0A317ZFV6"/>
<protein>
    <submittedName>
        <fullName evidence="1">Uncharacterized protein</fullName>
    </submittedName>
</protein>
<sequence length="116" mass="13504">MWAEKPIVLLRQQGKIMIGKTIFLRGRGHFCPRCVIEECVYQDKNVLTPIWGKLFCLTLFCLNQTTKGACLGRIGESIHLKFSDWPPYCSCAVSENFKLFLRRVNYDFHHKPVLKL</sequence>
<accession>A0A317ZFV6</accession>
<name>A0A317ZFV6_9BACT</name>
<keyword evidence="2" id="KW-1185">Reference proteome</keyword>
<evidence type="ECO:0000313" key="2">
    <source>
        <dbReference type="Proteomes" id="UP000247099"/>
    </source>
</evidence>
<comment type="caution">
    <text evidence="1">The sequence shown here is derived from an EMBL/GenBank/DDBJ whole genome shotgun (WGS) entry which is preliminary data.</text>
</comment>
<proteinExistence type="predicted"/>
<dbReference type="EMBL" id="QHJQ01000003">
    <property type="protein sequence ID" value="PXA04494.1"/>
    <property type="molecule type" value="Genomic_DNA"/>
</dbReference>
<organism evidence="1 2">
    <name type="scientific">Coraliomargarita sinensis</name>
    <dbReference type="NCBI Taxonomy" id="2174842"/>
    <lineage>
        <taxon>Bacteria</taxon>
        <taxon>Pseudomonadati</taxon>
        <taxon>Verrucomicrobiota</taxon>
        <taxon>Opitutia</taxon>
        <taxon>Puniceicoccales</taxon>
        <taxon>Coraliomargaritaceae</taxon>
        <taxon>Coraliomargarita</taxon>
    </lineage>
</organism>
<dbReference type="Proteomes" id="UP000247099">
    <property type="component" value="Unassembled WGS sequence"/>
</dbReference>
<gene>
    <name evidence="1" type="ORF">DDZ13_04785</name>
</gene>